<dbReference type="Proteomes" id="UP000813444">
    <property type="component" value="Unassembled WGS sequence"/>
</dbReference>
<protein>
    <recommendedName>
        <fullName evidence="1">DUF7924 domain-containing protein</fullName>
    </recommendedName>
</protein>
<evidence type="ECO:0000313" key="3">
    <source>
        <dbReference type="Proteomes" id="UP000813444"/>
    </source>
</evidence>
<comment type="caution">
    <text evidence="2">The sequence shown here is derived from an EMBL/GenBank/DDBJ whole genome shotgun (WGS) entry which is preliminary data.</text>
</comment>
<sequence length="84" mass="9199">MCAGASSACPNAVDRLNASLSRLPSVQHVDNLAYSIAVDNNTAQLYVAWKDGDSNFILQRVGAFLLSDPEHFKSLHKQVRNILD</sequence>
<keyword evidence="3" id="KW-1185">Reference proteome</keyword>
<evidence type="ECO:0000313" key="2">
    <source>
        <dbReference type="EMBL" id="KAH7308443.1"/>
    </source>
</evidence>
<dbReference type="OrthoDB" id="5426775at2759"/>
<dbReference type="AlphaFoldDB" id="A0A8K0SKP7"/>
<dbReference type="PANTHER" id="PTHR42470:SF1">
    <property type="entry name" value="VAST DOMAIN-CONTAINING PROTEIN"/>
    <property type="match status" value="1"/>
</dbReference>
<organism evidence="2 3">
    <name type="scientific">Stachybotrys elegans</name>
    <dbReference type="NCBI Taxonomy" id="80388"/>
    <lineage>
        <taxon>Eukaryota</taxon>
        <taxon>Fungi</taxon>
        <taxon>Dikarya</taxon>
        <taxon>Ascomycota</taxon>
        <taxon>Pezizomycotina</taxon>
        <taxon>Sordariomycetes</taxon>
        <taxon>Hypocreomycetidae</taxon>
        <taxon>Hypocreales</taxon>
        <taxon>Stachybotryaceae</taxon>
        <taxon>Stachybotrys</taxon>
    </lineage>
</organism>
<feature type="domain" description="DUF7924" evidence="1">
    <location>
        <begin position="2"/>
        <end position="84"/>
    </location>
</feature>
<dbReference type="PANTHER" id="PTHR42470">
    <property type="entry name" value="VAST DOMAIN-CONTAINING PROTEIN"/>
    <property type="match status" value="1"/>
</dbReference>
<dbReference type="EMBL" id="JAGPNK010000015">
    <property type="protein sequence ID" value="KAH7308443.1"/>
    <property type="molecule type" value="Genomic_DNA"/>
</dbReference>
<dbReference type="InterPro" id="IPR057684">
    <property type="entry name" value="DUF7924"/>
</dbReference>
<accession>A0A8K0SKP7</accession>
<dbReference type="Pfam" id="PF25545">
    <property type="entry name" value="DUF7924"/>
    <property type="match status" value="1"/>
</dbReference>
<gene>
    <name evidence="2" type="ORF">B0I35DRAFT_441951</name>
</gene>
<name>A0A8K0SKP7_9HYPO</name>
<proteinExistence type="predicted"/>
<reference evidence="2" key="1">
    <citation type="journal article" date="2021" name="Nat. Commun.">
        <title>Genetic determinants of endophytism in the Arabidopsis root mycobiome.</title>
        <authorList>
            <person name="Mesny F."/>
            <person name="Miyauchi S."/>
            <person name="Thiergart T."/>
            <person name="Pickel B."/>
            <person name="Atanasova L."/>
            <person name="Karlsson M."/>
            <person name="Huettel B."/>
            <person name="Barry K.W."/>
            <person name="Haridas S."/>
            <person name="Chen C."/>
            <person name="Bauer D."/>
            <person name="Andreopoulos W."/>
            <person name="Pangilinan J."/>
            <person name="LaButti K."/>
            <person name="Riley R."/>
            <person name="Lipzen A."/>
            <person name="Clum A."/>
            <person name="Drula E."/>
            <person name="Henrissat B."/>
            <person name="Kohler A."/>
            <person name="Grigoriev I.V."/>
            <person name="Martin F.M."/>
            <person name="Hacquard S."/>
        </authorList>
    </citation>
    <scope>NUCLEOTIDE SEQUENCE</scope>
    <source>
        <strain evidence="2">MPI-CAGE-CH-0235</strain>
    </source>
</reference>
<evidence type="ECO:0000259" key="1">
    <source>
        <dbReference type="Pfam" id="PF25545"/>
    </source>
</evidence>